<dbReference type="Pfam" id="PF11998">
    <property type="entry name" value="DUF3493"/>
    <property type="match status" value="1"/>
</dbReference>
<gene>
    <name evidence="2" type="ORF">A19Y_0154</name>
</gene>
<accession>A0A073CAT1</accession>
<feature type="transmembrane region" description="Helical" evidence="1">
    <location>
        <begin position="37"/>
        <end position="59"/>
    </location>
</feature>
<keyword evidence="1" id="KW-0472">Membrane</keyword>
<dbReference type="STRING" id="388467.A19Y_0154"/>
<protein>
    <recommendedName>
        <fullName evidence="4">DUF3493 domain-containing protein</fullName>
    </recommendedName>
</protein>
<evidence type="ECO:0008006" key="4">
    <source>
        <dbReference type="Google" id="ProtNLM"/>
    </source>
</evidence>
<evidence type="ECO:0000313" key="2">
    <source>
        <dbReference type="EMBL" id="KEI65399.1"/>
    </source>
</evidence>
<evidence type="ECO:0000313" key="3">
    <source>
        <dbReference type="Proteomes" id="UP000027395"/>
    </source>
</evidence>
<organism evidence="2 3">
    <name type="scientific">Planktothrix agardhii (strain NIVA-CYA 126/8)</name>
    <dbReference type="NCBI Taxonomy" id="388467"/>
    <lineage>
        <taxon>Bacteria</taxon>
        <taxon>Bacillati</taxon>
        <taxon>Cyanobacteriota</taxon>
        <taxon>Cyanophyceae</taxon>
        <taxon>Oscillatoriophycideae</taxon>
        <taxon>Oscillatoriales</taxon>
        <taxon>Microcoleaceae</taxon>
        <taxon>Planktothrix</taxon>
    </lineage>
</organism>
<keyword evidence="1" id="KW-0812">Transmembrane</keyword>
<dbReference type="HOGENOM" id="CLU_166142_1_0_3"/>
<sequence length="98" mass="10834">MTTPKSNPSQQNSQLSPEQYTRLKAEAMAPYRGLRQFIYIGFGASGFIGAVVFFAQLLAGRNITSALPNLALQVGVVALMVGLFRWEQKASRRLSDRK</sequence>
<dbReference type="AlphaFoldDB" id="A0A073CAT1"/>
<dbReference type="RefSeq" id="WP_042151185.1">
    <property type="nucleotide sequence ID" value="NZ_CM002803.1"/>
</dbReference>
<keyword evidence="3" id="KW-1185">Reference proteome</keyword>
<dbReference type="EMBL" id="CM002803">
    <property type="protein sequence ID" value="KEI65399.1"/>
    <property type="molecule type" value="Genomic_DNA"/>
</dbReference>
<dbReference type="InterPro" id="IPR021883">
    <property type="entry name" value="LPA1-like"/>
</dbReference>
<feature type="transmembrane region" description="Helical" evidence="1">
    <location>
        <begin position="65"/>
        <end position="84"/>
    </location>
</feature>
<dbReference type="Proteomes" id="UP000027395">
    <property type="component" value="Chromosome"/>
</dbReference>
<proteinExistence type="predicted"/>
<dbReference type="eggNOG" id="ENOG5032SHI">
    <property type="taxonomic scope" value="Bacteria"/>
</dbReference>
<dbReference type="PATRIC" id="fig|388467.6.peg.104"/>
<name>A0A073CAT1_PLAA1</name>
<keyword evidence="1" id="KW-1133">Transmembrane helix</keyword>
<evidence type="ECO:0000256" key="1">
    <source>
        <dbReference type="SAM" id="Phobius"/>
    </source>
</evidence>
<reference evidence="2 3" key="1">
    <citation type="journal article" date="2014" name="Appl. Environ. Microbiol.">
        <title>Elucidation of insertion elements encoded on plasmids and in vitro construction of shuttle vectors from the toxic cyanobacterium Planktothrix.</title>
        <authorList>
            <person name="Christiansen G."/>
            <person name="Goesmann A."/>
            <person name="Kurmayer R."/>
        </authorList>
    </citation>
    <scope>NUCLEOTIDE SEQUENCE [LARGE SCALE GENOMIC DNA]</scope>
    <source>
        <strain evidence="2 3">NIVA-CYA 126/8</strain>
    </source>
</reference>